<dbReference type="SUPFAM" id="SSF56574">
    <property type="entry name" value="Serpins"/>
    <property type="match status" value="1"/>
</dbReference>
<organism evidence="4 5">
    <name type="scientific">Pipistrellus nathusii</name>
    <name type="common">Nathusius' pipistrelle</name>
    <dbReference type="NCBI Taxonomy" id="59473"/>
    <lineage>
        <taxon>Eukaryota</taxon>
        <taxon>Metazoa</taxon>
        <taxon>Chordata</taxon>
        <taxon>Craniata</taxon>
        <taxon>Vertebrata</taxon>
        <taxon>Euteleostomi</taxon>
        <taxon>Mammalia</taxon>
        <taxon>Eutheria</taxon>
        <taxon>Laurasiatheria</taxon>
        <taxon>Chiroptera</taxon>
        <taxon>Yangochiroptera</taxon>
        <taxon>Vespertilionidae</taxon>
        <taxon>Pipistrellus</taxon>
    </lineage>
</organism>
<reference evidence="4" key="1">
    <citation type="submission" date="2023-12" db="EMBL/GenBank/DDBJ databases">
        <authorList>
            <person name="Brown T."/>
        </authorList>
    </citation>
    <scope>NUCLEOTIDE SEQUENCE</scope>
</reference>
<protein>
    <recommendedName>
        <fullName evidence="3">Serpin domain-containing protein</fullName>
    </recommendedName>
</protein>
<dbReference type="PANTHER" id="PTHR11461">
    <property type="entry name" value="SERINE PROTEASE INHIBITOR, SERPIN"/>
    <property type="match status" value="1"/>
</dbReference>
<evidence type="ECO:0000256" key="1">
    <source>
        <dbReference type="RuleBase" id="RU000411"/>
    </source>
</evidence>
<dbReference type="EMBL" id="OY882858">
    <property type="protein sequence ID" value="CAK6431765.1"/>
    <property type="molecule type" value="Genomic_DNA"/>
</dbReference>
<sequence>MEAPRRWLLVLALMAVGHCLALANQEDSGPMPGPQDGPPGPALPCHKLSVSNIDFAFNLYRQLASEAPGENVLFSPASVSLALATLFLEAPAASRAPLLEGLGFNLSLVPEAEIQEGFRDLLLRLPVRSPPLLLTVGQRRFRGLGPAAAQTDIREHVEKQTQGRLGAWGQELSDATTEVLVSHLLLRAGWARPFDPRATGLKEFFVDEHRAVPVPMMRQKARHRLLHDGELQCTVLQMEHAANASTFFVFPRPGALAQLEDALLPETLIKWDRQLRARELDFHFPKFSIASTARLELLLPGAAVGGGLPGQPGLNVSTVAHKAAMTLDEGGTEAAAATSVQLTPGPRPDLDPSPAPHTEEFNRPFLLMTFHTGTGSLLLLGKVVNPLG</sequence>
<comment type="similarity">
    <text evidence="1">Belongs to the serpin family.</text>
</comment>
<dbReference type="Gene3D" id="2.30.39.10">
    <property type="entry name" value="Alpha-1-antitrypsin, domain 1"/>
    <property type="match status" value="1"/>
</dbReference>
<dbReference type="InterPro" id="IPR000215">
    <property type="entry name" value="Serpin_fam"/>
</dbReference>
<feature type="signal peptide" evidence="2">
    <location>
        <begin position="1"/>
        <end position="23"/>
    </location>
</feature>
<dbReference type="Pfam" id="PF00079">
    <property type="entry name" value="Serpin"/>
    <property type="match status" value="2"/>
</dbReference>
<proteinExistence type="inferred from homology"/>
<dbReference type="PANTHER" id="PTHR11461:SF377">
    <property type="entry name" value="SERPIN A13-RELATED"/>
    <property type="match status" value="1"/>
</dbReference>
<dbReference type="Gene3D" id="3.30.497.10">
    <property type="entry name" value="Antithrombin, subunit I, domain 2"/>
    <property type="match status" value="2"/>
</dbReference>
<evidence type="ECO:0000256" key="2">
    <source>
        <dbReference type="SAM" id="SignalP"/>
    </source>
</evidence>
<name>A0ABN9Z0P0_PIPNA</name>
<dbReference type="InterPro" id="IPR042178">
    <property type="entry name" value="Serpin_sf_1"/>
</dbReference>
<dbReference type="InterPro" id="IPR036186">
    <property type="entry name" value="Serpin_sf"/>
</dbReference>
<keyword evidence="2" id="KW-0732">Signal</keyword>
<feature type="domain" description="Serpin" evidence="3">
    <location>
        <begin position="57"/>
        <end position="386"/>
    </location>
</feature>
<dbReference type="InterPro" id="IPR042185">
    <property type="entry name" value="Serpin_sf_2"/>
</dbReference>
<feature type="chain" id="PRO_5046025374" description="Serpin domain-containing protein" evidence="2">
    <location>
        <begin position="24"/>
        <end position="388"/>
    </location>
</feature>
<keyword evidence="5" id="KW-1185">Reference proteome</keyword>
<evidence type="ECO:0000313" key="4">
    <source>
        <dbReference type="EMBL" id="CAK6431765.1"/>
    </source>
</evidence>
<evidence type="ECO:0000313" key="5">
    <source>
        <dbReference type="Proteomes" id="UP001314169"/>
    </source>
</evidence>
<gene>
    <name evidence="4" type="ORF">MPIPNATIZW_LOCUS71</name>
</gene>
<dbReference type="Proteomes" id="UP001314169">
    <property type="component" value="Chromosome 1"/>
</dbReference>
<accession>A0ABN9Z0P0</accession>
<dbReference type="InterPro" id="IPR023796">
    <property type="entry name" value="Serpin_dom"/>
</dbReference>
<dbReference type="SMART" id="SM00093">
    <property type="entry name" value="SERPIN"/>
    <property type="match status" value="1"/>
</dbReference>
<evidence type="ECO:0000259" key="3">
    <source>
        <dbReference type="SMART" id="SM00093"/>
    </source>
</evidence>